<evidence type="ECO:0000313" key="7">
    <source>
        <dbReference type="Proteomes" id="UP001271789"/>
    </source>
</evidence>
<accession>A0AAE4SE39</accession>
<sequence>MKNKLKIFSFLMVLIFLLPSANAYYIGDNKWEDNNSGLEINSSVDSQYHSAILSAANTWTDAGSSFYFHQIPTASGYTSNSTDVMMGLVSDPDYLAEERTVIEETINGQTYKRYSQVVFDYEQEWTTSATIANLTNAFDIETVALHELGHAVGLGHSEYTTALMTEEALPPVKRSLTSDDINGIKALYPSNRNNQEVVNTLRDGIELHINPTIVPMSEEEMTEKATLIVSATVKQNMPARWDTQDGSDPSSRTESMFSTNGYLIFQDTLIEVEEVHKGELPEGDNQIYVRQSGGAVNDVEMINEYTVNYQKDQQVLLYLFEDTGTRSYGLGPEHYFAYPGKGQLFITDENEAVNGIGNNVNTEELLSLLSEVDSE</sequence>
<dbReference type="InterPro" id="IPR024079">
    <property type="entry name" value="MetalloPept_cat_dom_sf"/>
</dbReference>
<dbReference type="AlphaFoldDB" id="A0AAE4SE39"/>
<dbReference type="GO" id="GO:0004222">
    <property type="term" value="F:metalloendopeptidase activity"/>
    <property type="evidence" value="ECO:0007669"/>
    <property type="project" value="InterPro"/>
</dbReference>
<dbReference type="InterPro" id="IPR021190">
    <property type="entry name" value="Pept_M10A"/>
</dbReference>
<dbReference type="GO" id="GO:0031012">
    <property type="term" value="C:extracellular matrix"/>
    <property type="evidence" value="ECO:0007669"/>
    <property type="project" value="InterPro"/>
</dbReference>
<reference evidence="6" key="1">
    <citation type="submission" date="2023-06" db="EMBL/GenBank/DDBJ databases">
        <title>Genome sequence of Methanosarcinaceae archaeon Ag5.</title>
        <authorList>
            <person name="Protasov E."/>
            <person name="Platt K."/>
            <person name="Poehlein A."/>
            <person name="Daniel R."/>
            <person name="Brune A."/>
        </authorList>
    </citation>
    <scope>NUCLEOTIDE SEQUENCE</scope>
    <source>
        <strain evidence="6">Ag5</strain>
    </source>
</reference>
<evidence type="ECO:0000256" key="2">
    <source>
        <dbReference type="ARBA" id="ARBA00022723"/>
    </source>
</evidence>
<dbReference type="SUPFAM" id="SSF55486">
    <property type="entry name" value="Metalloproteases ('zincins'), catalytic domain"/>
    <property type="match status" value="1"/>
</dbReference>
<dbReference type="Proteomes" id="UP001271789">
    <property type="component" value="Unassembled WGS sequence"/>
</dbReference>
<organism evidence="6 7">
    <name type="scientific">Methanolapillus africanus</name>
    <dbReference type="NCBI Taxonomy" id="3028297"/>
    <lineage>
        <taxon>Archaea</taxon>
        <taxon>Methanobacteriati</taxon>
        <taxon>Methanobacteriota</taxon>
        <taxon>Stenosarchaea group</taxon>
        <taxon>Methanomicrobia</taxon>
        <taxon>Methanosarcinales</taxon>
        <taxon>Methanosarcinaceae</taxon>
        <taxon>Methanolapillus</taxon>
    </lineage>
</organism>
<dbReference type="RefSeq" id="WP_338099820.1">
    <property type="nucleotide sequence ID" value="NZ_JAWDKD010000019.1"/>
</dbReference>
<dbReference type="GO" id="GO:0006508">
    <property type="term" value="P:proteolysis"/>
    <property type="evidence" value="ECO:0007669"/>
    <property type="project" value="UniProtKB-KW"/>
</dbReference>
<protein>
    <recommendedName>
        <fullName evidence="5">Peptidase M10 metallopeptidase domain-containing protein</fullName>
    </recommendedName>
</protein>
<dbReference type="PANTHER" id="PTHR10201">
    <property type="entry name" value="MATRIX METALLOPROTEINASE"/>
    <property type="match status" value="1"/>
</dbReference>
<dbReference type="Gene3D" id="3.40.390.10">
    <property type="entry name" value="Collagenase (Catalytic Domain)"/>
    <property type="match status" value="1"/>
</dbReference>
<dbReference type="Pfam" id="PF00413">
    <property type="entry name" value="Peptidase_M10"/>
    <property type="match status" value="1"/>
</dbReference>
<feature type="domain" description="Peptidase M10 metallopeptidase" evidence="5">
    <location>
        <begin position="47"/>
        <end position="188"/>
    </location>
</feature>
<dbReference type="InterPro" id="IPR001818">
    <property type="entry name" value="Pept_M10_metallopeptidase"/>
</dbReference>
<keyword evidence="7" id="KW-1185">Reference proteome</keyword>
<dbReference type="GO" id="GO:0008270">
    <property type="term" value="F:zinc ion binding"/>
    <property type="evidence" value="ECO:0007669"/>
    <property type="project" value="InterPro"/>
</dbReference>
<keyword evidence="1" id="KW-0645">Protease</keyword>
<gene>
    <name evidence="6" type="ORF">MsAg5_12710</name>
</gene>
<evidence type="ECO:0000256" key="1">
    <source>
        <dbReference type="ARBA" id="ARBA00022670"/>
    </source>
</evidence>
<name>A0AAE4SE39_9EURY</name>
<dbReference type="EMBL" id="JAWDKD010000019">
    <property type="protein sequence ID" value="MDV0447384.1"/>
    <property type="molecule type" value="Genomic_DNA"/>
</dbReference>
<keyword evidence="2" id="KW-0479">Metal-binding</keyword>
<keyword evidence="3" id="KW-0378">Hydrolase</keyword>
<keyword evidence="4" id="KW-0862">Zinc</keyword>
<dbReference type="PRINTS" id="PR00138">
    <property type="entry name" value="MATRIXIN"/>
</dbReference>
<evidence type="ECO:0000256" key="4">
    <source>
        <dbReference type="ARBA" id="ARBA00022833"/>
    </source>
</evidence>
<proteinExistence type="predicted"/>
<evidence type="ECO:0000256" key="3">
    <source>
        <dbReference type="ARBA" id="ARBA00022801"/>
    </source>
</evidence>
<comment type="caution">
    <text evidence="6">The sequence shown here is derived from an EMBL/GenBank/DDBJ whole genome shotgun (WGS) entry which is preliminary data.</text>
</comment>
<evidence type="ECO:0000313" key="6">
    <source>
        <dbReference type="EMBL" id="MDV0447384.1"/>
    </source>
</evidence>
<evidence type="ECO:0000259" key="5">
    <source>
        <dbReference type="Pfam" id="PF00413"/>
    </source>
</evidence>